<dbReference type="EMBL" id="JAEACU010000380">
    <property type="protein sequence ID" value="KAH7510718.1"/>
    <property type="molecule type" value="Genomic_DNA"/>
</dbReference>
<protein>
    <submittedName>
        <fullName evidence="1">Uncharacterized protein</fullName>
    </submittedName>
</protein>
<gene>
    <name evidence="1" type="ORF">FEM48_ZijujUnG0095300</name>
</gene>
<dbReference type="Proteomes" id="UP000813462">
    <property type="component" value="Unassembled WGS sequence"/>
</dbReference>
<dbReference type="AlphaFoldDB" id="A0A978U8E0"/>
<comment type="caution">
    <text evidence="1">The sequence shown here is derived from an EMBL/GenBank/DDBJ whole genome shotgun (WGS) entry which is preliminary data.</text>
</comment>
<accession>A0A978U8E0</accession>
<proteinExistence type="predicted"/>
<reference evidence="1" key="1">
    <citation type="journal article" date="2021" name="Front. Plant Sci.">
        <title>Chromosome-Scale Genome Assembly for Chinese Sour Jujube and Insights Into Its Genome Evolution and Domestication Signature.</title>
        <authorList>
            <person name="Shen L.-Y."/>
            <person name="Luo H."/>
            <person name="Wang X.-L."/>
            <person name="Wang X.-M."/>
            <person name="Qiu X.-J."/>
            <person name="Liu H."/>
            <person name="Zhou S.-S."/>
            <person name="Jia K.-H."/>
            <person name="Nie S."/>
            <person name="Bao Y.-T."/>
            <person name="Zhang R.-G."/>
            <person name="Yun Q.-Z."/>
            <person name="Chai Y.-H."/>
            <person name="Lu J.-Y."/>
            <person name="Li Y."/>
            <person name="Zhao S.-W."/>
            <person name="Mao J.-F."/>
            <person name="Jia S.-G."/>
            <person name="Mao Y.-M."/>
        </authorList>
    </citation>
    <scope>NUCLEOTIDE SEQUENCE</scope>
    <source>
        <strain evidence="1">AT0</strain>
        <tissue evidence="1">Leaf</tissue>
    </source>
</reference>
<evidence type="ECO:0000313" key="1">
    <source>
        <dbReference type="EMBL" id="KAH7510718.1"/>
    </source>
</evidence>
<sequence>MAEYSGSVMANEATSLASQVFNANNDIFGSHFGRPVFNSGRVSTHSSQVQTSNFPGTLLNGNLSQGNYGGFAFGCQGGIGYMNQQGFRSNVPTSLGSSNIHCALPMLPSTLSFPQTGVNESSNNVVNNGISEPTETTFLSPIGYTTHNNDNILTSPTAQTTQNNGVTISLSSTSPQSAQQFPSVSNSPDVFTNPNNVSNMQIVNSSNTQIDCQVVPLDLQLEAETNKMFPPIANTMTRATQKGCLNHPMQTRSKSGIFKPMYLVTA</sequence>
<name>A0A978U8E0_ZIZJJ</name>
<organism evidence="1 2">
    <name type="scientific">Ziziphus jujuba var. spinosa</name>
    <dbReference type="NCBI Taxonomy" id="714518"/>
    <lineage>
        <taxon>Eukaryota</taxon>
        <taxon>Viridiplantae</taxon>
        <taxon>Streptophyta</taxon>
        <taxon>Embryophyta</taxon>
        <taxon>Tracheophyta</taxon>
        <taxon>Spermatophyta</taxon>
        <taxon>Magnoliopsida</taxon>
        <taxon>eudicotyledons</taxon>
        <taxon>Gunneridae</taxon>
        <taxon>Pentapetalae</taxon>
        <taxon>rosids</taxon>
        <taxon>fabids</taxon>
        <taxon>Rosales</taxon>
        <taxon>Rhamnaceae</taxon>
        <taxon>Paliureae</taxon>
        <taxon>Ziziphus</taxon>
    </lineage>
</organism>
<evidence type="ECO:0000313" key="2">
    <source>
        <dbReference type="Proteomes" id="UP000813462"/>
    </source>
</evidence>